<name>A0A159Z5J1_9RHOB</name>
<keyword evidence="1" id="KW-0812">Transmembrane</keyword>
<feature type="transmembrane region" description="Helical" evidence="1">
    <location>
        <begin position="80"/>
        <end position="103"/>
    </location>
</feature>
<accession>A0A159Z5J1</accession>
<feature type="transmembrane region" description="Helical" evidence="1">
    <location>
        <begin position="188"/>
        <end position="211"/>
    </location>
</feature>
<dbReference type="Gene3D" id="1.10.3730.20">
    <property type="match status" value="1"/>
</dbReference>
<evidence type="ECO:0000313" key="4">
    <source>
        <dbReference type="Proteomes" id="UP000076128"/>
    </source>
</evidence>
<feature type="transmembrane region" description="Helical" evidence="1">
    <location>
        <begin position="109"/>
        <end position="126"/>
    </location>
</feature>
<dbReference type="STRING" id="1335048.AKL17_3295"/>
<keyword evidence="1" id="KW-0472">Membrane</keyword>
<feature type="transmembrane region" description="Helical" evidence="1">
    <location>
        <begin position="133"/>
        <end position="150"/>
    </location>
</feature>
<evidence type="ECO:0000259" key="2">
    <source>
        <dbReference type="Pfam" id="PF00892"/>
    </source>
</evidence>
<evidence type="ECO:0000313" key="3">
    <source>
        <dbReference type="EMBL" id="AMY70527.1"/>
    </source>
</evidence>
<dbReference type="RefSeq" id="WP_236937825.1">
    <property type="nucleotide sequence ID" value="NZ_CP012661.1"/>
</dbReference>
<feature type="transmembrane region" description="Helical" evidence="1">
    <location>
        <begin position="47"/>
        <end position="68"/>
    </location>
</feature>
<dbReference type="SUPFAM" id="SSF103481">
    <property type="entry name" value="Multidrug resistance efflux transporter EmrE"/>
    <property type="match status" value="2"/>
</dbReference>
<dbReference type="AlphaFoldDB" id="A0A159Z5J1"/>
<organism evidence="3 4">
    <name type="scientific">Frigidibacter mobilis</name>
    <dbReference type="NCBI Taxonomy" id="1335048"/>
    <lineage>
        <taxon>Bacteria</taxon>
        <taxon>Pseudomonadati</taxon>
        <taxon>Pseudomonadota</taxon>
        <taxon>Alphaproteobacteria</taxon>
        <taxon>Rhodobacterales</taxon>
        <taxon>Paracoccaceae</taxon>
        <taxon>Frigidibacter</taxon>
    </lineage>
</organism>
<keyword evidence="1" id="KW-1133">Transmembrane helix</keyword>
<dbReference type="KEGG" id="daa:AKL17_3295"/>
<dbReference type="PATRIC" id="fig|1335048.3.peg.3423"/>
<reference evidence="3 4" key="1">
    <citation type="submission" date="2015-09" db="EMBL/GenBank/DDBJ databases">
        <title>Complete genome sequence of Defluviimonas alba cai42t isolated from an oilfield in Xinjiang.</title>
        <authorList>
            <person name="Geng S."/>
            <person name="Pan X."/>
            <person name="Wu X."/>
        </authorList>
    </citation>
    <scope>NUCLEOTIDE SEQUENCE [LARGE SCALE GENOMIC DNA]</scope>
    <source>
        <strain evidence="4">cai42</strain>
    </source>
</reference>
<feature type="transmembrane region" description="Helical" evidence="1">
    <location>
        <begin position="217"/>
        <end position="234"/>
    </location>
</feature>
<keyword evidence="4" id="KW-1185">Reference proteome</keyword>
<proteinExistence type="predicted"/>
<evidence type="ECO:0000256" key="1">
    <source>
        <dbReference type="SAM" id="Phobius"/>
    </source>
</evidence>
<dbReference type="InterPro" id="IPR000620">
    <property type="entry name" value="EamA_dom"/>
</dbReference>
<gene>
    <name evidence="3" type="ORF">AKL17_3295</name>
</gene>
<feature type="transmembrane region" description="Helical" evidence="1">
    <location>
        <begin position="271"/>
        <end position="290"/>
    </location>
</feature>
<dbReference type="PANTHER" id="PTHR22911:SF135">
    <property type="entry name" value="BLR4310 PROTEIN"/>
    <property type="match status" value="1"/>
</dbReference>
<dbReference type="PANTHER" id="PTHR22911">
    <property type="entry name" value="ACYL-MALONYL CONDENSING ENZYME-RELATED"/>
    <property type="match status" value="1"/>
</dbReference>
<sequence length="312" mass="33216">MNLPGTTFRGMAISPARLGMMVMLLAMFLFVANDAMGKWLVSTYSVGQVLLVRSAVALLILAPFLWRVGIGPILRVQRPLLQVARVVFSTAEVFCFYWAVSYLPLADVMTYWLAAPIYVAALSPFLLGERVGLLRWTAIGLGFVGVLVALTPSGEVHPFAIVVSVVGTLAFALMVLTGRSLRGTPDTVLVFFQILGALAAGLVLAPVGWAVPTGADLLLLGTLGVVAMLGHICVNRAVKLADAAMVAPFQYTLLPWAVLMGWMFFGDLPTATMLAGAAIIVVSGLVIYAAETRGRALVPQPDLGSDVRSRQD</sequence>
<dbReference type="Proteomes" id="UP000076128">
    <property type="component" value="Chromosome"/>
</dbReference>
<feature type="transmembrane region" description="Helical" evidence="1">
    <location>
        <begin position="156"/>
        <end position="176"/>
    </location>
</feature>
<dbReference type="InterPro" id="IPR037185">
    <property type="entry name" value="EmrE-like"/>
</dbReference>
<dbReference type="EMBL" id="CP012661">
    <property type="protein sequence ID" value="AMY70527.1"/>
    <property type="molecule type" value="Genomic_DNA"/>
</dbReference>
<feature type="domain" description="EamA" evidence="2">
    <location>
        <begin position="18"/>
        <end position="150"/>
    </location>
</feature>
<protein>
    <recommendedName>
        <fullName evidence="2">EamA domain-containing protein</fullName>
    </recommendedName>
</protein>
<dbReference type="Pfam" id="PF00892">
    <property type="entry name" value="EamA"/>
    <property type="match status" value="1"/>
</dbReference>
<dbReference type="GO" id="GO:0016020">
    <property type="term" value="C:membrane"/>
    <property type="evidence" value="ECO:0007669"/>
    <property type="project" value="InterPro"/>
</dbReference>
<feature type="transmembrane region" description="Helical" evidence="1">
    <location>
        <begin position="246"/>
        <end position="265"/>
    </location>
</feature>